<evidence type="ECO:0000313" key="11">
    <source>
        <dbReference type="RefSeq" id="XP_011008159.1"/>
    </source>
</evidence>
<dbReference type="InterPro" id="IPR021820">
    <property type="entry name" value="S-locus_recpt_kinase_C"/>
</dbReference>
<evidence type="ECO:0000256" key="3">
    <source>
        <dbReference type="ARBA" id="ARBA00022729"/>
    </source>
</evidence>
<dbReference type="SMART" id="SM00108">
    <property type="entry name" value="B_lectin"/>
    <property type="match status" value="1"/>
</dbReference>
<accession>A0AAJ6X7G4</accession>
<evidence type="ECO:0000256" key="8">
    <source>
        <dbReference type="SAM" id="SignalP"/>
    </source>
</evidence>
<feature type="signal peptide" evidence="8">
    <location>
        <begin position="1"/>
        <end position="26"/>
    </location>
</feature>
<proteinExistence type="predicted"/>
<dbReference type="SUPFAM" id="SSF51110">
    <property type="entry name" value="alpha-D-mannose-specific plant lectins"/>
    <property type="match status" value="1"/>
</dbReference>
<name>A0AAJ6X7G4_POPEU</name>
<dbReference type="Gene3D" id="2.90.10.10">
    <property type="entry name" value="Bulb-type lectin domain"/>
    <property type="match status" value="1"/>
</dbReference>
<dbReference type="Pfam" id="PF11883">
    <property type="entry name" value="DUF3403"/>
    <property type="match status" value="1"/>
</dbReference>
<dbReference type="KEGG" id="peu:105113613"/>
<evidence type="ECO:0000256" key="5">
    <source>
        <dbReference type="ARBA" id="ARBA00023136"/>
    </source>
</evidence>
<evidence type="ECO:0000256" key="2">
    <source>
        <dbReference type="ARBA" id="ARBA00022692"/>
    </source>
</evidence>
<dbReference type="FunFam" id="2.90.10.10:FF:000001">
    <property type="entry name" value="G-type lectin S-receptor-like serine/threonine-protein kinase"/>
    <property type="match status" value="1"/>
</dbReference>
<keyword evidence="6" id="KW-1015">Disulfide bond</keyword>
<dbReference type="PANTHER" id="PTHR32444">
    <property type="entry name" value="BULB-TYPE LECTIN DOMAIN-CONTAINING PROTEIN"/>
    <property type="match status" value="1"/>
</dbReference>
<organism evidence="10 11">
    <name type="scientific">Populus euphratica</name>
    <name type="common">Euphrates poplar</name>
    <dbReference type="NCBI Taxonomy" id="75702"/>
    <lineage>
        <taxon>Eukaryota</taxon>
        <taxon>Viridiplantae</taxon>
        <taxon>Streptophyta</taxon>
        <taxon>Embryophyta</taxon>
        <taxon>Tracheophyta</taxon>
        <taxon>Spermatophyta</taxon>
        <taxon>Magnoliopsida</taxon>
        <taxon>eudicotyledons</taxon>
        <taxon>Gunneridae</taxon>
        <taxon>Pentapetalae</taxon>
        <taxon>rosids</taxon>
        <taxon>fabids</taxon>
        <taxon>Malpighiales</taxon>
        <taxon>Salicaceae</taxon>
        <taxon>Saliceae</taxon>
        <taxon>Populus</taxon>
    </lineage>
</organism>
<evidence type="ECO:0000256" key="1">
    <source>
        <dbReference type="ARBA" id="ARBA00004167"/>
    </source>
</evidence>
<keyword evidence="3 8" id="KW-0732">Signal</keyword>
<evidence type="ECO:0000313" key="10">
    <source>
        <dbReference type="Proteomes" id="UP000694918"/>
    </source>
</evidence>
<dbReference type="InterPro" id="IPR001480">
    <property type="entry name" value="Bulb-type_lectin_dom"/>
</dbReference>
<evidence type="ECO:0000256" key="7">
    <source>
        <dbReference type="ARBA" id="ARBA00023180"/>
    </source>
</evidence>
<dbReference type="PANTHER" id="PTHR32444:SF198">
    <property type="entry name" value="BULB-TYPE LECTIN DOMAIN-CONTAINING PROTEIN"/>
    <property type="match status" value="1"/>
</dbReference>
<evidence type="ECO:0000259" key="9">
    <source>
        <dbReference type="PROSITE" id="PS50927"/>
    </source>
</evidence>
<keyword evidence="2" id="KW-0812">Transmembrane</keyword>
<feature type="chain" id="PRO_5042560267" evidence="8">
    <location>
        <begin position="27"/>
        <end position="341"/>
    </location>
</feature>
<dbReference type="GO" id="GO:0048544">
    <property type="term" value="P:recognition of pollen"/>
    <property type="evidence" value="ECO:0007669"/>
    <property type="project" value="InterPro"/>
</dbReference>
<feature type="domain" description="Bulb-type lectin" evidence="9">
    <location>
        <begin position="27"/>
        <end position="148"/>
    </location>
</feature>
<gene>
    <name evidence="11" type="primary">LOC105113613</name>
</gene>
<dbReference type="GO" id="GO:0004674">
    <property type="term" value="F:protein serine/threonine kinase activity"/>
    <property type="evidence" value="ECO:0007669"/>
    <property type="project" value="InterPro"/>
</dbReference>
<dbReference type="InterPro" id="IPR036426">
    <property type="entry name" value="Bulb-type_lectin_dom_sf"/>
</dbReference>
<dbReference type="RefSeq" id="XP_011008159.1">
    <property type="nucleotide sequence ID" value="XM_011009857.1"/>
</dbReference>
<evidence type="ECO:0000256" key="4">
    <source>
        <dbReference type="ARBA" id="ARBA00022989"/>
    </source>
</evidence>
<dbReference type="Proteomes" id="UP000694918">
    <property type="component" value="Unplaced"/>
</dbReference>
<dbReference type="Pfam" id="PF00954">
    <property type="entry name" value="S_locus_glycop"/>
    <property type="match status" value="1"/>
</dbReference>
<dbReference type="AlphaFoldDB" id="A0AAJ6X7G4"/>
<keyword evidence="5" id="KW-0472">Membrane</keyword>
<sequence>MEIGSCNFMAALRLLLCCFCWQLGAAVDTITSSQYIKDPEDVVSAGNKFKLGFFSPGNSTNRYVGIWYNNISVTTPVWIANRNKPLNDSSGIMTISEDGNLIVLDGRKEILWSSNVSNGVSNSSAQLTDDGNVILRGGEIGNSLWQSFQEPSDTFMPKMRLTANRRTGKKTQITSWKSPSDPSVGSFSSGIEPSSIPEVFVWNDSRPFWRSGPWNGQAFIGIPEMNSVYLNGYNLVQDGDGNFSLSVGLATESYITNFALSYDGRFGEMYWDSANGIKELAKDRPAVSTITSMLNSEIVDLPPPKKPAFVERQSSVDTESITQNQKINSINNVTISDLNGR</sequence>
<dbReference type="CDD" id="cd00028">
    <property type="entry name" value="B_lectin"/>
    <property type="match status" value="1"/>
</dbReference>
<keyword evidence="4" id="KW-1133">Transmembrane helix</keyword>
<dbReference type="InterPro" id="IPR000858">
    <property type="entry name" value="S_locus_glycoprot_dom"/>
</dbReference>
<dbReference type="PROSITE" id="PS50927">
    <property type="entry name" value="BULB_LECTIN"/>
    <property type="match status" value="1"/>
</dbReference>
<keyword evidence="7" id="KW-0325">Glycoprotein</keyword>
<reference evidence="11" key="1">
    <citation type="submission" date="2025-08" db="UniProtKB">
        <authorList>
            <consortium name="RefSeq"/>
        </authorList>
    </citation>
    <scope>IDENTIFICATION</scope>
</reference>
<dbReference type="GeneID" id="105113613"/>
<comment type="subcellular location">
    <subcellularLocation>
        <location evidence="1">Membrane</location>
        <topology evidence="1">Single-pass membrane protein</topology>
    </subcellularLocation>
</comment>
<keyword evidence="10" id="KW-1185">Reference proteome</keyword>
<dbReference type="Pfam" id="PF01453">
    <property type="entry name" value="B_lectin"/>
    <property type="match status" value="1"/>
</dbReference>
<dbReference type="GO" id="GO:0016020">
    <property type="term" value="C:membrane"/>
    <property type="evidence" value="ECO:0007669"/>
    <property type="project" value="UniProtKB-SubCell"/>
</dbReference>
<protein>
    <submittedName>
        <fullName evidence="11">G-type lectin S-receptor-like serine/threonine-protein kinase At1g11300</fullName>
    </submittedName>
</protein>
<evidence type="ECO:0000256" key="6">
    <source>
        <dbReference type="ARBA" id="ARBA00023157"/>
    </source>
</evidence>